<dbReference type="Proteomes" id="UP000011700">
    <property type="component" value="Unassembled WGS sequence"/>
</dbReference>
<dbReference type="GO" id="GO:0006310">
    <property type="term" value="P:DNA recombination"/>
    <property type="evidence" value="ECO:0007669"/>
    <property type="project" value="UniProtKB-KW"/>
</dbReference>
<evidence type="ECO:0000256" key="1">
    <source>
        <dbReference type="ARBA" id="ARBA00023172"/>
    </source>
</evidence>
<accession>M2TT20</accession>
<dbReference type="Gene3D" id="1.10.443.10">
    <property type="entry name" value="Intergrase catalytic core"/>
    <property type="match status" value="1"/>
</dbReference>
<protein>
    <recommendedName>
        <fullName evidence="4">Phage integrase family protein</fullName>
    </recommendedName>
</protein>
<dbReference type="InterPro" id="IPR011010">
    <property type="entry name" value="DNA_brk_join_enz"/>
</dbReference>
<reference evidence="2 3" key="1">
    <citation type="journal article" date="2013" name="Genome Announc.">
        <title>Draft Genome of Pseudomonas stutzeri Strain NF13, a Nitrogen Fixer Isolated from the Galapagos Rift Hydrothermal Vent.</title>
        <authorList>
            <person name="Pena A."/>
            <person name="Busquets A."/>
            <person name="Gomila M."/>
            <person name="Mayol J."/>
            <person name="Bosch R."/>
            <person name="Nogales B."/>
            <person name="Garcia-Valdes E."/>
            <person name="Bennasar A."/>
            <person name="Lalucat J."/>
        </authorList>
    </citation>
    <scope>NUCLEOTIDE SEQUENCE [LARGE SCALE GENOMIC DNA]</scope>
    <source>
        <strain evidence="2 3">NF13</strain>
    </source>
</reference>
<dbReference type="SUPFAM" id="SSF56349">
    <property type="entry name" value="DNA breaking-rejoining enzymes"/>
    <property type="match status" value="1"/>
</dbReference>
<evidence type="ECO:0008006" key="4">
    <source>
        <dbReference type="Google" id="ProtNLM"/>
    </source>
</evidence>
<name>M2TT20_STUST</name>
<dbReference type="GO" id="GO:0015074">
    <property type="term" value="P:DNA integration"/>
    <property type="evidence" value="ECO:0007669"/>
    <property type="project" value="InterPro"/>
</dbReference>
<evidence type="ECO:0000313" key="3">
    <source>
        <dbReference type="Proteomes" id="UP000011700"/>
    </source>
</evidence>
<gene>
    <name evidence="2" type="ORF">B381_09966</name>
</gene>
<dbReference type="AlphaFoldDB" id="M2TT20"/>
<organism evidence="2 3">
    <name type="scientific">Stutzerimonas stutzeri NF13</name>
    <dbReference type="NCBI Taxonomy" id="1212548"/>
    <lineage>
        <taxon>Bacteria</taxon>
        <taxon>Pseudomonadati</taxon>
        <taxon>Pseudomonadota</taxon>
        <taxon>Gammaproteobacteria</taxon>
        <taxon>Pseudomonadales</taxon>
        <taxon>Pseudomonadaceae</taxon>
        <taxon>Stutzerimonas</taxon>
    </lineage>
</organism>
<dbReference type="GO" id="GO:0003677">
    <property type="term" value="F:DNA binding"/>
    <property type="evidence" value="ECO:0007669"/>
    <property type="project" value="InterPro"/>
</dbReference>
<dbReference type="InterPro" id="IPR013762">
    <property type="entry name" value="Integrase-like_cat_sf"/>
</dbReference>
<comment type="caution">
    <text evidence="2">The sequence shown here is derived from an EMBL/GenBank/DDBJ whole genome shotgun (WGS) entry which is preliminary data.</text>
</comment>
<proteinExistence type="predicted"/>
<evidence type="ECO:0000313" key="2">
    <source>
        <dbReference type="EMBL" id="EME00461.1"/>
    </source>
</evidence>
<sequence length="103" mass="11403">MGPSILSHAEAKAHQVINPLPSGGGLWTKQPSVTIRPFHAALDALGIRRRRRYDARHTYATMCLMAGMHPAFIAKQLAIRYKFSYPGMPVGSTEKAIGTRWKS</sequence>
<dbReference type="EMBL" id="AOBS01000042">
    <property type="protein sequence ID" value="EME00461.1"/>
    <property type="molecule type" value="Genomic_DNA"/>
</dbReference>
<keyword evidence="1" id="KW-0233">DNA recombination</keyword>